<dbReference type="SUPFAM" id="SSF52540">
    <property type="entry name" value="P-loop containing nucleoside triphosphate hydrolases"/>
    <property type="match status" value="1"/>
</dbReference>
<gene>
    <name evidence="2" type="ORF">NOV72_02002</name>
</gene>
<evidence type="ECO:0000313" key="2">
    <source>
        <dbReference type="EMBL" id="SPB14770.1"/>
    </source>
</evidence>
<dbReference type="EMBL" id="OGTP01000005">
    <property type="protein sequence ID" value="SPB14770.1"/>
    <property type="molecule type" value="Genomic_DNA"/>
</dbReference>
<dbReference type="InterPro" id="IPR049945">
    <property type="entry name" value="AAA_22"/>
</dbReference>
<dbReference type="PANTHER" id="PTHR35894">
    <property type="entry name" value="GENERAL SECRETION PATHWAY PROTEIN A-RELATED"/>
    <property type="match status" value="1"/>
</dbReference>
<keyword evidence="3" id="KW-1185">Reference proteome</keyword>
<evidence type="ECO:0000313" key="3">
    <source>
        <dbReference type="Proteomes" id="UP000238169"/>
    </source>
</evidence>
<dbReference type="SMART" id="SM00382">
    <property type="entry name" value="AAA"/>
    <property type="match status" value="1"/>
</dbReference>
<dbReference type="InterPro" id="IPR003593">
    <property type="entry name" value="AAA+_ATPase"/>
</dbReference>
<name>A0A2U3I3T8_9BURK</name>
<protein>
    <submittedName>
        <fullName evidence="2">ATPase AAA</fullName>
    </submittedName>
</protein>
<organism evidence="2 3">
    <name type="scientific">Caballeronia novacaledonica</name>
    <dbReference type="NCBI Taxonomy" id="1544861"/>
    <lineage>
        <taxon>Bacteria</taxon>
        <taxon>Pseudomonadati</taxon>
        <taxon>Pseudomonadota</taxon>
        <taxon>Betaproteobacteria</taxon>
        <taxon>Burkholderiales</taxon>
        <taxon>Burkholderiaceae</taxon>
        <taxon>Caballeronia</taxon>
    </lineage>
</organism>
<feature type="domain" description="AAA+ ATPase" evidence="1">
    <location>
        <begin position="43"/>
        <end position="213"/>
    </location>
</feature>
<accession>A0A2U3I3T8</accession>
<reference evidence="3" key="1">
    <citation type="submission" date="2018-01" db="EMBL/GenBank/DDBJ databases">
        <authorList>
            <person name="Peeters C."/>
        </authorList>
    </citation>
    <scope>NUCLEOTIDE SEQUENCE [LARGE SCALE GENOMIC DNA]</scope>
</reference>
<dbReference type="OrthoDB" id="9086539at2"/>
<dbReference type="InterPro" id="IPR027417">
    <property type="entry name" value="P-loop_NTPase"/>
</dbReference>
<dbReference type="Gene3D" id="3.40.50.300">
    <property type="entry name" value="P-loop containing nucleotide triphosphate hydrolases"/>
    <property type="match status" value="1"/>
</dbReference>
<dbReference type="Pfam" id="PF13401">
    <property type="entry name" value="AAA_22"/>
    <property type="match status" value="1"/>
</dbReference>
<dbReference type="RefSeq" id="WP_106854460.1">
    <property type="nucleotide sequence ID" value="NZ_OGTP01000005.1"/>
</dbReference>
<dbReference type="InterPro" id="IPR052026">
    <property type="entry name" value="ExeA_AAA_ATPase_DNA-bind"/>
</dbReference>
<evidence type="ECO:0000259" key="1">
    <source>
        <dbReference type="SMART" id="SM00382"/>
    </source>
</evidence>
<dbReference type="PANTHER" id="PTHR35894:SF5">
    <property type="entry name" value="MU-LIKE PROPHAGE FLUMU DNA TRANSPOSITION PROTEIN B"/>
    <property type="match status" value="1"/>
</dbReference>
<dbReference type="GO" id="GO:0016887">
    <property type="term" value="F:ATP hydrolysis activity"/>
    <property type="evidence" value="ECO:0007669"/>
    <property type="project" value="InterPro"/>
</dbReference>
<dbReference type="Proteomes" id="UP000238169">
    <property type="component" value="Unassembled WGS sequence"/>
</dbReference>
<sequence>MSQKTETVQPSQMESIHALTAKRLNHTRTIDVMEELNPHPGSQGGIVLVCGPEGAGKTTLIKRMVETTLQRGLSQTNAKAGVIPAVYVLAPVSGGDGFSWKLFYHRILAQLGDKLGAHPRATNGYSLAALRTAIERCLRERQVRFLIIDEAENIVRQTRNKHQLALQFDALKSLVNQCGTQLVLVGTDDVRQLVSHSAQLARRTHVIQFEDLKDLR</sequence>
<proteinExistence type="predicted"/>
<dbReference type="AlphaFoldDB" id="A0A2U3I3T8"/>